<dbReference type="STRING" id="670487.Ocepr_0747"/>
<reference evidence="5" key="1">
    <citation type="submission" date="2010-11" db="EMBL/GenBank/DDBJ databases">
        <title>The complete sequence of chromosome of Oceanithermus profundus DSM 14977.</title>
        <authorList>
            <consortium name="US DOE Joint Genome Institute (JGI-PGF)"/>
            <person name="Lucas S."/>
            <person name="Copeland A."/>
            <person name="Lapidus A."/>
            <person name="Bruce D."/>
            <person name="Goodwin L."/>
            <person name="Pitluck S."/>
            <person name="Kyrpides N."/>
            <person name="Mavromatis K."/>
            <person name="Pagani I."/>
            <person name="Ivanova N."/>
            <person name="Zhang X."/>
            <person name="Brettin T."/>
            <person name="Detter J.C."/>
            <person name="Tapia R."/>
            <person name="Han C."/>
            <person name="Land M."/>
            <person name="Hauser L."/>
            <person name="Markowitz V."/>
            <person name="Cheng J.-F."/>
            <person name="Hugenholtz P."/>
            <person name="Woyke T."/>
            <person name="Wu D."/>
            <person name="Tindall B."/>
            <person name="Faehnrich R."/>
            <person name="Brambilla E."/>
            <person name="Klenk H.-P."/>
            <person name="Eisen J.A."/>
        </authorList>
    </citation>
    <scope>NUCLEOTIDE SEQUENCE [LARGE SCALE GENOMIC DNA]</scope>
    <source>
        <strain evidence="5">DSM 14977 / NBRC 100410 / VKM B-2274 / 506</strain>
    </source>
</reference>
<gene>
    <name evidence="4" type="ordered locus">Ocepr_0747</name>
</gene>
<dbReference type="PANTHER" id="PTHR11851:SF49">
    <property type="entry name" value="MITOCHONDRIAL-PROCESSING PEPTIDASE SUBUNIT ALPHA"/>
    <property type="match status" value="1"/>
</dbReference>
<keyword evidence="5" id="KW-1185">Reference proteome</keyword>
<evidence type="ECO:0000259" key="3">
    <source>
        <dbReference type="Pfam" id="PF05193"/>
    </source>
</evidence>
<accession>E4U775</accession>
<dbReference type="InterPro" id="IPR007863">
    <property type="entry name" value="Peptidase_M16_C"/>
</dbReference>
<evidence type="ECO:0000313" key="4">
    <source>
        <dbReference type="EMBL" id="ADR36204.1"/>
    </source>
</evidence>
<evidence type="ECO:0000259" key="2">
    <source>
        <dbReference type="Pfam" id="PF00675"/>
    </source>
</evidence>
<name>E4U775_OCEP5</name>
<dbReference type="HOGENOM" id="CLU_009902_3_3_0"/>
<organism evidence="4 5">
    <name type="scientific">Oceanithermus profundus (strain DSM 14977 / NBRC 100410 / VKM B-2274 / 506)</name>
    <dbReference type="NCBI Taxonomy" id="670487"/>
    <lineage>
        <taxon>Bacteria</taxon>
        <taxon>Thermotogati</taxon>
        <taxon>Deinococcota</taxon>
        <taxon>Deinococci</taxon>
        <taxon>Thermales</taxon>
        <taxon>Thermaceae</taxon>
        <taxon>Oceanithermus</taxon>
    </lineage>
</organism>
<protein>
    <submittedName>
        <fullName evidence="4">Peptidase M16 domain protein</fullName>
    </submittedName>
</protein>
<dbReference type="eggNOG" id="COG0612">
    <property type="taxonomic scope" value="Bacteria"/>
</dbReference>
<dbReference type="SUPFAM" id="SSF63411">
    <property type="entry name" value="LuxS/MPP-like metallohydrolase"/>
    <property type="match status" value="2"/>
</dbReference>
<proteinExistence type="inferred from homology"/>
<feature type="domain" description="Peptidase M16 C-terminal" evidence="3">
    <location>
        <begin position="167"/>
        <end position="338"/>
    </location>
</feature>
<dbReference type="KEGG" id="opr:Ocepr_0747"/>
<dbReference type="AlphaFoldDB" id="E4U775"/>
<evidence type="ECO:0000313" key="5">
    <source>
        <dbReference type="Proteomes" id="UP000008722"/>
    </source>
</evidence>
<dbReference type="RefSeq" id="WP_013457374.1">
    <property type="nucleotide sequence ID" value="NC_014761.1"/>
</dbReference>
<sequence length="415" mass="46173" precursor="true">MERYTAGYLSNGVGYLLAPRIHAHVTHVDVFLRAGPRYEREAINGVTHYLEHLLVNPAYFRGALKKLWGALENQGATLGAWTGKEFLMLRIVVPAEAATKALDFARAMLEPARIRKADVEAERPVILDELMRRRYSAQQAFLIVEEALFRGGYGRPILGKEATVRELTYKEIKDWAERATAADSIRVVVSGSVGEGAIAGVERLGDLEKGEPLYDEGYVEVAPRFVAIPGDSPRVRLLLAFPGPGMNREDRFASEVLAYLSGAGLRSRIFQDLRQKRGLAYEVFGGSIHYENAGLLFFNVELARERLLDGFRVLIGSVRSISDLDLSSEDTTRAVEGLVMSLLQQTETAQVSQKLGMNWLHDNLFFPSREAMRYRRVSPADVRGIAEKYLKTETMAMAAVGVGAGELTEMMEVMQ</sequence>
<dbReference type="InterPro" id="IPR050361">
    <property type="entry name" value="MPP/UQCRC_Complex"/>
</dbReference>
<evidence type="ECO:0000256" key="1">
    <source>
        <dbReference type="ARBA" id="ARBA00007261"/>
    </source>
</evidence>
<feature type="domain" description="Peptidase M16 N-terminal" evidence="2">
    <location>
        <begin position="23"/>
        <end position="158"/>
    </location>
</feature>
<dbReference type="Proteomes" id="UP000008722">
    <property type="component" value="Chromosome"/>
</dbReference>
<dbReference type="InterPro" id="IPR011249">
    <property type="entry name" value="Metalloenz_LuxS/M16"/>
</dbReference>
<dbReference type="GO" id="GO:0046872">
    <property type="term" value="F:metal ion binding"/>
    <property type="evidence" value="ECO:0007669"/>
    <property type="project" value="InterPro"/>
</dbReference>
<reference evidence="4 5" key="2">
    <citation type="journal article" date="2011" name="Stand. Genomic Sci.">
        <title>Complete genome sequence of Oceanithermus profundus type strain (506).</title>
        <authorList>
            <person name="Pati A."/>
            <person name="Zhang X."/>
            <person name="Lapidus A."/>
            <person name="Nolan M."/>
            <person name="Lucas S."/>
            <person name="Del Rio T.G."/>
            <person name="Tice H."/>
            <person name="Cheng J.F."/>
            <person name="Tapia R."/>
            <person name="Han C."/>
            <person name="Goodwin L."/>
            <person name="Pitluck S."/>
            <person name="Liolios K."/>
            <person name="Pagani I."/>
            <person name="Ivanova N."/>
            <person name="Mavromatis K."/>
            <person name="Chen A."/>
            <person name="Palaniappan K."/>
            <person name="Hauser L."/>
            <person name="Jeffries C.D."/>
            <person name="Brambilla E.M."/>
            <person name="Rohl A."/>
            <person name="Mwirichia R."/>
            <person name="Rohde M."/>
            <person name="Tindall B.J."/>
            <person name="Sikorski J."/>
            <person name="Wirth R."/>
            <person name="Goker M."/>
            <person name="Woyke T."/>
            <person name="Detter J.C."/>
            <person name="Bristow J."/>
            <person name="Eisen J.A."/>
            <person name="Markowitz V."/>
            <person name="Hugenholtz P."/>
            <person name="Kyrpides N.C."/>
            <person name="Klenk H.P."/>
            <person name="Land M."/>
        </authorList>
    </citation>
    <scope>NUCLEOTIDE SEQUENCE [LARGE SCALE GENOMIC DNA]</scope>
    <source>
        <strain evidence="5">DSM 14977 / NBRC 100410 / VKM B-2274 / 506</strain>
    </source>
</reference>
<dbReference type="Gene3D" id="3.30.830.10">
    <property type="entry name" value="Metalloenzyme, LuxS/M16 peptidase-like"/>
    <property type="match status" value="2"/>
</dbReference>
<comment type="similarity">
    <text evidence="1">Belongs to the peptidase M16 family.</text>
</comment>
<dbReference type="Pfam" id="PF00675">
    <property type="entry name" value="Peptidase_M16"/>
    <property type="match status" value="1"/>
</dbReference>
<dbReference type="PANTHER" id="PTHR11851">
    <property type="entry name" value="METALLOPROTEASE"/>
    <property type="match status" value="1"/>
</dbReference>
<dbReference type="InterPro" id="IPR011765">
    <property type="entry name" value="Pept_M16_N"/>
</dbReference>
<dbReference type="EMBL" id="CP002361">
    <property type="protein sequence ID" value="ADR36204.1"/>
    <property type="molecule type" value="Genomic_DNA"/>
</dbReference>
<dbReference type="Pfam" id="PF05193">
    <property type="entry name" value="Peptidase_M16_C"/>
    <property type="match status" value="1"/>
</dbReference>